<dbReference type="Pfam" id="PF02803">
    <property type="entry name" value="Thiolase_C"/>
    <property type="match status" value="1"/>
</dbReference>
<feature type="active site" description="Proton acceptor" evidence="4">
    <location>
        <position position="379"/>
    </location>
</feature>
<keyword evidence="6" id="KW-1133">Transmembrane helix</keyword>
<gene>
    <name evidence="9" type="ORF">A2042_04715</name>
</gene>
<dbReference type="NCBIfam" id="TIGR01930">
    <property type="entry name" value="AcCoA-C-Actrans"/>
    <property type="match status" value="1"/>
</dbReference>
<dbReference type="InterPro" id="IPR020616">
    <property type="entry name" value="Thiolase_N"/>
</dbReference>
<sequence>MREAVIISGARTAIGNFGGTLKDTSAVDLGVVVAKEALKRAKIELSMVNEVILGIILQANLGQNAARQVSVKSGIPVEVPAISINQMCGSGLRAVMMAAQGISAGDADIVVAGGIESMSQSPFVLPAARWGARIGDIKVIDSMIKDGLTCAFSNVHMGITAENIAAKYKISKEEQDEFSCASQNKAEKAIKEGKFKDEIVPVEIPQKKGEPIKFAQDEFPRFGCTAEQLSKLKPAFKSDGTVTAGNASGINDGAAAVVVMSGEKAKELGLTPIAKIRSYATVGVPPEIMGMGPVVSSKKALEKIGLTIDDMELIELNEAFAAQSLGVVRELKPKFDRLNVNGGAIALGHPIGASGARILLTLLYEMKRRGLNIGLAGLCIGGGMGISMVVEM</sequence>
<dbReference type="InterPro" id="IPR020617">
    <property type="entry name" value="Thiolase_C"/>
</dbReference>
<dbReference type="CDD" id="cd00751">
    <property type="entry name" value="thiolase"/>
    <property type="match status" value="1"/>
</dbReference>
<evidence type="ECO:0000256" key="5">
    <source>
        <dbReference type="RuleBase" id="RU003557"/>
    </source>
</evidence>
<dbReference type="PROSITE" id="PS00737">
    <property type="entry name" value="THIOLASE_2"/>
    <property type="match status" value="1"/>
</dbReference>
<feature type="active site" description="Acyl-thioester intermediate" evidence="4">
    <location>
        <position position="88"/>
    </location>
</feature>
<proteinExistence type="inferred from homology"/>
<feature type="domain" description="Thiolase N-terminal" evidence="7">
    <location>
        <begin position="5"/>
        <end position="262"/>
    </location>
</feature>
<dbReference type="Gene3D" id="3.40.47.10">
    <property type="match status" value="2"/>
</dbReference>
<feature type="domain" description="Thiolase C-terminal" evidence="8">
    <location>
        <begin position="270"/>
        <end position="391"/>
    </location>
</feature>
<name>A0A1F7RA11_9BACT</name>
<dbReference type="GO" id="GO:0003988">
    <property type="term" value="F:acetyl-CoA C-acyltransferase activity"/>
    <property type="evidence" value="ECO:0007669"/>
    <property type="project" value="UniProtKB-ARBA"/>
</dbReference>
<dbReference type="PROSITE" id="PS00098">
    <property type="entry name" value="THIOLASE_1"/>
    <property type="match status" value="1"/>
</dbReference>
<evidence type="ECO:0000313" key="9">
    <source>
        <dbReference type="EMBL" id="OGL38393.1"/>
    </source>
</evidence>
<protein>
    <submittedName>
        <fullName evidence="9">Acetyl-CoA acetyltransferase</fullName>
    </submittedName>
</protein>
<keyword evidence="3 5" id="KW-0012">Acyltransferase</keyword>
<evidence type="ECO:0000256" key="3">
    <source>
        <dbReference type="ARBA" id="ARBA00023315"/>
    </source>
</evidence>
<dbReference type="InterPro" id="IPR020610">
    <property type="entry name" value="Thiolase_AS"/>
</dbReference>
<dbReference type="EMBL" id="MGDB01000148">
    <property type="protein sequence ID" value="OGL38393.1"/>
    <property type="molecule type" value="Genomic_DNA"/>
</dbReference>
<feature type="transmembrane region" description="Helical" evidence="6">
    <location>
        <begin position="342"/>
        <end position="364"/>
    </location>
</feature>
<evidence type="ECO:0000313" key="10">
    <source>
        <dbReference type="Proteomes" id="UP000178526"/>
    </source>
</evidence>
<dbReference type="AlphaFoldDB" id="A0A1F7RA11"/>
<dbReference type="InterPro" id="IPR016039">
    <property type="entry name" value="Thiolase-like"/>
</dbReference>
<feature type="transmembrane region" description="Helical" evidence="6">
    <location>
        <begin position="371"/>
        <end position="390"/>
    </location>
</feature>
<dbReference type="PANTHER" id="PTHR18919:SF107">
    <property type="entry name" value="ACETYL-COA ACETYLTRANSFERASE, CYTOSOLIC"/>
    <property type="match status" value="1"/>
</dbReference>
<dbReference type="PANTHER" id="PTHR18919">
    <property type="entry name" value="ACETYL-COA C-ACYLTRANSFERASE"/>
    <property type="match status" value="1"/>
</dbReference>
<evidence type="ECO:0000256" key="6">
    <source>
        <dbReference type="SAM" id="Phobius"/>
    </source>
</evidence>
<dbReference type="InterPro" id="IPR002155">
    <property type="entry name" value="Thiolase"/>
</dbReference>
<dbReference type="PIRSF" id="PIRSF000429">
    <property type="entry name" value="Ac-CoA_Ac_transf"/>
    <property type="match status" value="1"/>
</dbReference>
<dbReference type="InterPro" id="IPR020613">
    <property type="entry name" value="Thiolase_CS"/>
</dbReference>
<keyword evidence="2 5" id="KW-0808">Transferase</keyword>
<evidence type="ECO:0000259" key="7">
    <source>
        <dbReference type="Pfam" id="PF00108"/>
    </source>
</evidence>
<keyword evidence="6" id="KW-0812">Transmembrane</keyword>
<accession>A0A1F7RA11</accession>
<dbReference type="FunFam" id="3.40.47.10:FF:000010">
    <property type="entry name" value="Acetyl-CoA acetyltransferase (Thiolase)"/>
    <property type="match status" value="1"/>
</dbReference>
<dbReference type="InterPro" id="IPR020615">
    <property type="entry name" value="Thiolase_acyl_enz_int_AS"/>
</dbReference>
<evidence type="ECO:0000256" key="2">
    <source>
        <dbReference type="ARBA" id="ARBA00022679"/>
    </source>
</evidence>
<keyword evidence="6" id="KW-0472">Membrane</keyword>
<feature type="active site" description="Proton acceptor" evidence="4">
    <location>
        <position position="349"/>
    </location>
</feature>
<comment type="caution">
    <text evidence="9">The sequence shown here is derived from an EMBL/GenBank/DDBJ whole genome shotgun (WGS) entry which is preliminary data.</text>
</comment>
<dbReference type="PROSITE" id="PS00099">
    <property type="entry name" value="THIOLASE_3"/>
    <property type="match status" value="1"/>
</dbReference>
<evidence type="ECO:0000256" key="4">
    <source>
        <dbReference type="PIRSR" id="PIRSR000429-1"/>
    </source>
</evidence>
<comment type="similarity">
    <text evidence="1 5">Belongs to the thiolase-like superfamily. Thiolase family.</text>
</comment>
<dbReference type="Pfam" id="PF00108">
    <property type="entry name" value="Thiolase_N"/>
    <property type="match status" value="1"/>
</dbReference>
<reference evidence="9 10" key="1">
    <citation type="journal article" date="2016" name="Nat. Commun.">
        <title>Thousands of microbial genomes shed light on interconnected biogeochemical processes in an aquifer system.</title>
        <authorList>
            <person name="Anantharaman K."/>
            <person name="Brown C.T."/>
            <person name="Hug L.A."/>
            <person name="Sharon I."/>
            <person name="Castelle C.J."/>
            <person name="Probst A.J."/>
            <person name="Thomas B.C."/>
            <person name="Singh A."/>
            <person name="Wilkins M.J."/>
            <person name="Karaoz U."/>
            <person name="Brodie E.L."/>
            <person name="Williams K.H."/>
            <person name="Hubbard S.S."/>
            <person name="Banfield J.F."/>
        </authorList>
    </citation>
    <scope>NUCLEOTIDE SEQUENCE [LARGE SCALE GENOMIC DNA]</scope>
</reference>
<evidence type="ECO:0000256" key="1">
    <source>
        <dbReference type="ARBA" id="ARBA00010982"/>
    </source>
</evidence>
<evidence type="ECO:0000259" key="8">
    <source>
        <dbReference type="Pfam" id="PF02803"/>
    </source>
</evidence>
<dbReference type="Proteomes" id="UP000178526">
    <property type="component" value="Unassembled WGS sequence"/>
</dbReference>
<organism evidence="9 10">
    <name type="scientific">Candidatus Schekmanbacteria bacterium GWA2_38_11</name>
    <dbReference type="NCBI Taxonomy" id="1817876"/>
    <lineage>
        <taxon>Bacteria</taxon>
        <taxon>Candidatus Schekmaniibacteriota</taxon>
    </lineage>
</organism>
<dbReference type="SUPFAM" id="SSF53901">
    <property type="entry name" value="Thiolase-like"/>
    <property type="match status" value="2"/>
</dbReference>